<name>A0ABD0YQK7_9HEMI</name>
<dbReference type="AlphaFoldDB" id="A0ABD0YQK7"/>
<proteinExistence type="predicted"/>
<accession>A0ABD0YQK7</accession>
<keyword evidence="3" id="KW-1185">Reference proteome</keyword>
<feature type="compositionally biased region" description="Basic and acidic residues" evidence="1">
    <location>
        <begin position="72"/>
        <end position="91"/>
    </location>
</feature>
<comment type="caution">
    <text evidence="2">The sequence shown here is derived from an EMBL/GenBank/DDBJ whole genome shotgun (WGS) entry which is preliminary data.</text>
</comment>
<gene>
    <name evidence="2" type="ORF">AAG570_010736</name>
</gene>
<evidence type="ECO:0000313" key="3">
    <source>
        <dbReference type="Proteomes" id="UP001558652"/>
    </source>
</evidence>
<sequence>MFRLIGIFSGVSSTTDTNYDPKPVRAKKFRARDDIPRIIWQLVAGSSFRKRWRKTGRGHLGPHSNPKVPKKKYCEDPEEKNEKELEGIEPTRKKRSPYPSAKDIIISSIGGAGVTGGSMGLEGLANGKGDVAD</sequence>
<organism evidence="2 3">
    <name type="scientific">Ranatra chinensis</name>
    <dbReference type="NCBI Taxonomy" id="642074"/>
    <lineage>
        <taxon>Eukaryota</taxon>
        <taxon>Metazoa</taxon>
        <taxon>Ecdysozoa</taxon>
        <taxon>Arthropoda</taxon>
        <taxon>Hexapoda</taxon>
        <taxon>Insecta</taxon>
        <taxon>Pterygota</taxon>
        <taxon>Neoptera</taxon>
        <taxon>Paraneoptera</taxon>
        <taxon>Hemiptera</taxon>
        <taxon>Heteroptera</taxon>
        <taxon>Panheteroptera</taxon>
        <taxon>Nepomorpha</taxon>
        <taxon>Nepidae</taxon>
        <taxon>Ranatrinae</taxon>
        <taxon>Ranatra</taxon>
    </lineage>
</organism>
<protein>
    <submittedName>
        <fullName evidence="2">Uncharacterized protein</fullName>
    </submittedName>
</protein>
<dbReference type="EMBL" id="JBFDAA010000005">
    <property type="protein sequence ID" value="KAL1132784.1"/>
    <property type="molecule type" value="Genomic_DNA"/>
</dbReference>
<feature type="region of interest" description="Disordered" evidence="1">
    <location>
        <begin position="53"/>
        <end position="99"/>
    </location>
</feature>
<reference evidence="2 3" key="1">
    <citation type="submission" date="2024-07" db="EMBL/GenBank/DDBJ databases">
        <title>Chromosome-level genome assembly of the water stick insect Ranatra chinensis (Heteroptera: Nepidae).</title>
        <authorList>
            <person name="Liu X."/>
        </authorList>
    </citation>
    <scope>NUCLEOTIDE SEQUENCE [LARGE SCALE GENOMIC DNA]</scope>
    <source>
        <strain evidence="2">Cailab_2021Rc</strain>
        <tissue evidence="2">Muscle</tissue>
    </source>
</reference>
<evidence type="ECO:0000313" key="2">
    <source>
        <dbReference type="EMBL" id="KAL1132784.1"/>
    </source>
</evidence>
<dbReference type="Proteomes" id="UP001558652">
    <property type="component" value="Unassembled WGS sequence"/>
</dbReference>
<evidence type="ECO:0000256" key="1">
    <source>
        <dbReference type="SAM" id="MobiDB-lite"/>
    </source>
</evidence>